<keyword evidence="1" id="KW-1133">Transmembrane helix</keyword>
<sequence length="212" mass="21560">MFLLVAGALGVVLVTVVTNQYLRVSGDTTRPGFAQGIVPAALSGLVVLVLAGIAVVVKRTTPVIVTAAVLTVVAVAGPLLGAAIGVNAKSATYTRVPDCLGDAAGGAMDPAVVATLRTAQAAFDSLEHPAPFYATLESGSDGCVGGLDMTDATAVWDFYRSELTAKGWSVTENAAWPKVATKNGLTITVSVDPSAGPEARPTVRIALDTRQP</sequence>
<keyword evidence="3" id="KW-1185">Reference proteome</keyword>
<keyword evidence="1" id="KW-0472">Membrane</keyword>
<dbReference type="AlphaFoldDB" id="W9G4L4"/>
<keyword evidence="1" id="KW-0812">Transmembrane</keyword>
<evidence type="ECO:0000256" key="1">
    <source>
        <dbReference type="SAM" id="Phobius"/>
    </source>
</evidence>
<evidence type="ECO:0000313" key="2">
    <source>
        <dbReference type="EMBL" id="EWS99742.1"/>
    </source>
</evidence>
<reference evidence="2 3" key="1">
    <citation type="submission" date="2013-08" db="EMBL/GenBank/DDBJ databases">
        <title>Intrasporangium oryzae NRRL B-24470.</title>
        <authorList>
            <person name="Liu H."/>
            <person name="Wang G."/>
        </authorList>
    </citation>
    <scope>NUCLEOTIDE SEQUENCE [LARGE SCALE GENOMIC DNA]</scope>
    <source>
        <strain evidence="2 3">NRRL B-24470</strain>
    </source>
</reference>
<feature type="transmembrane region" description="Helical" evidence="1">
    <location>
        <begin position="64"/>
        <end position="86"/>
    </location>
</feature>
<dbReference type="STRING" id="1386089.N865_21075"/>
<dbReference type="EMBL" id="AWSA01000075">
    <property type="protein sequence ID" value="EWS99742.1"/>
    <property type="molecule type" value="Genomic_DNA"/>
</dbReference>
<gene>
    <name evidence="2" type="ORF">N865_21075</name>
</gene>
<dbReference type="Proteomes" id="UP000019489">
    <property type="component" value="Unassembled WGS sequence"/>
</dbReference>
<feature type="transmembrane region" description="Helical" evidence="1">
    <location>
        <begin position="34"/>
        <end position="57"/>
    </location>
</feature>
<name>W9G4L4_9MICO</name>
<accession>W9G4L4</accession>
<organism evidence="2 3">
    <name type="scientific">Intrasporangium oryzae NRRL B-24470</name>
    <dbReference type="NCBI Taxonomy" id="1386089"/>
    <lineage>
        <taxon>Bacteria</taxon>
        <taxon>Bacillati</taxon>
        <taxon>Actinomycetota</taxon>
        <taxon>Actinomycetes</taxon>
        <taxon>Micrococcales</taxon>
        <taxon>Intrasporangiaceae</taxon>
        <taxon>Intrasporangium</taxon>
    </lineage>
</organism>
<comment type="caution">
    <text evidence="2">The sequence shown here is derived from an EMBL/GenBank/DDBJ whole genome shotgun (WGS) entry which is preliminary data.</text>
</comment>
<evidence type="ECO:0000313" key="3">
    <source>
        <dbReference type="Proteomes" id="UP000019489"/>
    </source>
</evidence>
<protein>
    <submittedName>
        <fullName evidence="2">Uncharacterized protein</fullName>
    </submittedName>
</protein>
<proteinExistence type="predicted"/>
<dbReference type="RefSeq" id="WP_034810057.1">
    <property type="nucleotide sequence ID" value="NZ_AWSA01000075.1"/>
</dbReference>